<dbReference type="EC" id="3.5.99.10" evidence="1"/>
<proteinExistence type="predicted"/>
<dbReference type="AlphaFoldDB" id="A0A485LXZ1"/>
<organism evidence="1">
    <name type="scientific">anaerobic digester metagenome</name>
    <dbReference type="NCBI Taxonomy" id="1263854"/>
    <lineage>
        <taxon>unclassified sequences</taxon>
        <taxon>metagenomes</taxon>
        <taxon>ecological metagenomes</taxon>
    </lineage>
</organism>
<dbReference type="InterPro" id="IPR006175">
    <property type="entry name" value="YjgF/YER057c/UK114"/>
</dbReference>
<dbReference type="InterPro" id="IPR035959">
    <property type="entry name" value="RutC-like_sf"/>
</dbReference>
<dbReference type="Pfam" id="PF01042">
    <property type="entry name" value="Ribonuc_L-PSP"/>
    <property type="match status" value="1"/>
</dbReference>
<dbReference type="PANTHER" id="PTHR11803:SF39">
    <property type="entry name" value="2-IMINOBUTANOATE_2-IMINOPROPANOATE DEAMINASE"/>
    <property type="match status" value="1"/>
</dbReference>
<dbReference type="GO" id="GO:0120241">
    <property type="term" value="F:2-iminobutanoate/2-iminopropanoate deaminase"/>
    <property type="evidence" value="ECO:0007669"/>
    <property type="project" value="UniProtKB-EC"/>
</dbReference>
<reference evidence="1" key="1">
    <citation type="submission" date="2019-03" db="EMBL/GenBank/DDBJ databases">
        <authorList>
            <person name="Hao L."/>
        </authorList>
    </citation>
    <scope>NUCLEOTIDE SEQUENCE</scope>
</reference>
<keyword evidence="1" id="KW-0378">Hydrolase</keyword>
<dbReference type="CDD" id="cd00448">
    <property type="entry name" value="YjgF_YER057c_UK114_family"/>
    <property type="match status" value="1"/>
</dbReference>
<gene>
    <name evidence="1" type="primary">yjgF</name>
    <name evidence="1" type="ORF">SCFA_2140003</name>
</gene>
<dbReference type="SUPFAM" id="SSF55298">
    <property type="entry name" value="YjgF-like"/>
    <property type="match status" value="1"/>
</dbReference>
<evidence type="ECO:0000313" key="1">
    <source>
        <dbReference type="EMBL" id="VFU13396.1"/>
    </source>
</evidence>
<dbReference type="EMBL" id="CAADRN010000129">
    <property type="protein sequence ID" value="VFU13396.1"/>
    <property type="molecule type" value="Genomic_DNA"/>
</dbReference>
<dbReference type="PANTHER" id="PTHR11803">
    <property type="entry name" value="2-IMINOBUTANOATE/2-IMINOPROPANOATE DEAMINASE RIDA"/>
    <property type="match status" value="1"/>
</dbReference>
<protein>
    <submittedName>
        <fullName evidence="1">2-iminobutanoate/2-iminopropanoate deaminase</fullName>
        <ecNumber evidence="1">3.5.99.10</ecNumber>
    </submittedName>
</protein>
<dbReference type="Gene3D" id="3.30.1330.40">
    <property type="entry name" value="RutC-like"/>
    <property type="match status" value="1"/>
</dbReference>
<name>A0A485LXZ1_9ZZZZ</name>
<sequence length="149" mass="16323">MATTVKIDAMLRPIIQGGSKMSIQAIYGEGIRVPPTKVNTGIQAGNFIFTSGQSGRDHKTGIMPEGIRAQTLQALRNIQLILEAAGSKIEDLVAVSVYLVDLNEYKEYNEAYDEFFKDVAIPPTRTTYQVAALAVDIMRIEVKAIAYKG</sequence>
<accession>A0A485LXZ1</accession>
<dbReference type="GO" id="GO:0005829">
    <property type="term" value="C:cytosol"/>
    <property type="evidence" value="ECO:0007669"/>
    <property type="project" value="TreeGrafter"/>
</dbReference>